<feature type="transmembrane region" description="Helical" evidence="2">
    <location>
        <begin position="337"/>
        <end position="359"/>
    </location>
</feature>
<evidence type="ECO:0000313" key="4">
    <source>
        <dbReference type="Proteomes" id="UP000708208"/>
    </source>
</evidence>
<feature type="transmembrane region" description="Helical" evidence="2">
    <location>
        <begin position="428"/>
        <end position="451"/>
    </location>
</feature>
<gene>
    <name evidence="3" type="ORF">AFUS01_LOCUS736</name>
</gene>
<organism evidence="3 4">
    <name type="scientific">Allacma fusca</name>
    <dbReference type="NCBI Taxonomy" id="39272"/>
    <lineage>
        <taxon>Eukaryota</taxon>
        <taxon>Metazoa</taxon>
        <taxon>Ecdysozoa</taxon>
        <taxon>Arthropoda</taxon>
        <taxon>Hexapoda</taxon>
        <taxon>Collembola</taxon>
        <taxon>Symphypleona</taxon>
        <taxon>Sminthuridae</taxon>
        <taxon>Allacma</taxon>
    </lineage>
</organism>
<proteinExistence type="predicted"/>
<reference evidence="3" key="1">
    <citation type="submission" date="2021-06" db="EMBL/GenBank/DDBJ databases">
        <authorList>
            <person name="Hodson N. C."/>
            <person name="Mongue J. A."/>
            <person name="Jaron S. K."/>
        </authorList>
    </citation>
    <scope>NUCLEOTIDE SEQUENCE</scope>
</reference>
<dbReference type="Proteomes" id="UP000708208">
    <property type="component" value="Unassembled WGS sequence"/>
</dbReference>
<dbReference type="PANTHER" id="PTHR11360:SF317">
    <property type="entry name" value="MAJOR FACILITATOR SUPERFAMILY (MFS) PROFILE DOMAIN-CONTAINING PROTEIN-RELATED"/>
    <property type="match status" value="1"/>
</dbReference>
<feature type="transmembrane region" description="Helical" evidence="2">
    <location>
        <begin position="105"/>
        <end position="125"/>
    </location>
</feature>
<dbReference type="EMBL" id="CAJVCH010003901">
    <property type="protein sequence ID" value="CAG7650734.1"/>
    <property type="molecule type" value="Genomic_DNA"/>
</dbReference>
<keyword evidence="2" id="KW-0472">Membrane</keyword>
<name>A0A8J2NLF5_9HEXA</name>
<evidence type="ECO:0000256" key="2">
    <source>
        <dbReference type="SAM" id="Phobius"/>
    </source>
</evidence>
<dbReference type="Pfam" id="PF07690">
    <property type="entry name" value="MFS_1"/>
    <property type="match status" value="1"/>
</dbReference>
<feature type="transmembrane region" description="Helical" evidence="2">
    <location>
        <begin position="192"/>
        <end position="214"/>
    </location>
</feature>
<feature type="transmembrane region" description="Helical" evidence="2">
    <location>
        <begin position="220"/>
        <end position="244"/>
    </location>
</feature>
<evidence type="ECO:0000256" key="1">
    <source>
        <dbReference type="SAM" id="MobiDB-lite"/>
    </source>
</evidence>
<comment type="caution">
    <text evidence="3">The sequence shown here is derived from an EMBL/GenBank/DDBJ whole genome shotgun (WGS) entry which is preliminary data.</text>
</comment>
<protein>
    <submittedName>
        <fullName evidence="3">Uncharacterized protein</fullName>
    </submittedName>
</protein>
<keyword evidence="2" id="KW-1133">Transmembrane helix</keyword>
<dbReference type="AlphaFoldDB" id="A0A8J2NLF5"/>
<keyword evidence="4" id="KW-1185">Reference proteome</keyword>
<accession>A0A8J2NLF5</accession>
<keyword evidence="2" id="KW-0812">Transmembrane</keyword>
<feature type="transmembrane region" description="Helical" evidence="2">
    <location>
        <begin position="132"/>
        <end position="152"/>
    </location>
</feature>
<feature type="region of interest" description="Disordered" evidence="1">
    <location>
        <begin position="1"/>
        <end position="21"/>
    </location>
</feature>
<dbReference type="InterPro" id="IPR050327">
    <property type="entry name" value="Proton-linked_MCT"/>
</dbReference>
<dbReference type="GO" id="GO:0022857">
    <property type="term" value="F:transmembrane transporter activity"/>
    <property type="evidence" value="ECO:0007669"/>
    <property type="project" value="InterPro"/>
</dbReference>
<dbReference type="CDD" id="cd17353">
    <property type="entry name" value="MFS_OFA_like"/>
    <property type="match status" value="1"/>
</dbReference>
<dbReference type="InterPro" id="IPR011701">
    <property type="entry name" value="MFS"/>
</dbReference>
<dbReference type="PANTHER" id="PTHR11360">
    <property type="entry name" value="MONOCARBOXYLATE TRANSPORTER"/>
    <property type="match status" value="1"/>
</dbReference>
<feature type="transmembrane region" description="Helical" evidence="2">
    <location>
        <begin position="366"/>
        <end position="385"/>
    </location>
</feature>
<sequence>MEKGNLEAESNEGKVSQDAPAQESENLNVILRLIINHYRYSTATKGEKQIQREKWLLPRVPFNRWALLPAAVMIQFCVGSLYAWSVFNKPIDMLIYGQNYNMSPIAFYTACGFLGISAAVMGPWLERRGPLLACLVGTGFFCTGHFLTALALYLKQIWLVFLGYGVIGGFGTGLCYISPVSALQKWFPDRRGLASGFAVCGFGAGSIAIAKAQIPLIHTVGLPLTFVVLGGCYLVVMTVSALVLRTPPPDFVVNGMRSDRSLVTEPADTLNSQLSIDDVKGDELKDNKKLTLVESLTSRDFRLIFLLLLANVLFGLCCFSRLSNMVTDIFGRTPEEAATIVSINGGFNLGGRLIFAIISDYLGRKYSYVIMLTTQLIVVACFSTITTAGAYWAFVIAMWILTACYGGGFGTIPAFLTDRFGPQNTGACHGVTLIAWSSAAVGGGLIYTAVFNLILSSGYTAKDPFPYNVNSWWILAVIFTGWICLIFITPTDKDIQFKKRVSSFLKKVVNCSDRKDSYDL</sequence>
<feature type="transmembrane region" description="Helical" evidence="2">
    <location>
        <begin position="391"/>
        <end position="416"/>
    </location>
</feature>
<evidence type="ECO:0000313" key="3">
    <source>
        <dbReference type="EMBL" id="CAG7650734.1"/>
    </source>
</evidence>
<dbReference type="OrthoDB" id="410267at2759"/>
<feature type="transmembrane region" description="Helical" evidence="2">
    <location>
        <begin position="303"/>
        <end position="322"/>
    </location>
</feature>
<feature type="transmembrane region" description="Helical" evidence="2">
    <location>
        <begin position="158"/>
        <end position="180"/>
    </location>
</feature>
<feature type="transmembrane region" description="Helical" evidence="2">
    <location>
        <begin position="65"/>
        <end position="85"/>
    </location>
</feature>
<feature type="transmembrane region" description="Helical" evidence="2">
    <location>
        <begin position="471"/>
        <end position="490"/>
    </location>
</feature>